<dbReference type="GO" id="GO:0030976">
    <property type="term" value="F:thiamine pyrophosphate binding"/>
    <property type="evidence" value="ECO:0007669"/>
    <property type="project" value="InterPro"/>
</dbReference>
<evidence type="ECO:0000256" key="2">
    <source>
        <dbReference type="ARBA" id="ARBA00007812"/>
    </source>
</evidence>
<dbReference type="InterPro" id="IPR012000">
    <property type="entry name" value="Thiamin_PyroP_enz_cen_dom"/>
</dbReference>
<dbReference type="InterPro" id="IPR029061">
    <property type="entry name" value="THDP-binding"/>
</dbReference>
<evidence type="ECO:0000259" key="7">
    <source>
        <dbReference type="Pfam" id="PF02775"/>
    </source>
</evidence>
<dbReference type="Pfam" id="PF02775">
    <property type="entry name" value="TPP_enzyme_C"/>
    <property type="match status" value="1"/>
</dbReference>
<organism evidence="9 10">
    <name type="scientific">Streptomyces gilvosporeus</name>
    <dbReference type="NCBI Taxonomy" id="553510"/>
    <lineage>
        <taxon>Bacteria</taxon>
        <taxon>Bacillati</taxon>
        <taxon>Actinomycetota</taxon>
        <taxon>Actinomycetes</taxon>
        <taxon>Kitasatosporales</taxon>
        <taxon>Streptomycetaceae</taxon>
        <taxon>Streptomyces</taxon>
    </lineage>
</organism>
<dbReference type="CDD" id="cd00568">
    <property type="entry name" value="TPP_enzymes"/>
    <property type="match status" value="1"/>
</dbReference>
<sequence>MLSWRLRQLRGHVAAGVEGDGTTRAGSCAVSTGAPRPRTRPDPPAVGQPARDVRATACTTPSHTPKPHAQATRPSHTPKPHAQATRPSHTPKPHAQTVLTKHYEGACCGCDHRFEHRDLPGEVGCVTSSLTPGGRCGGAGKVLSVSSWLVDALCAQGVEYVFGVPGGPLLSFYEELENSPGLRLVLARHEEAAAFMADGYAQASGRLAVVCATTGPGAMHALTGVASATSDAMPLLLITAQTVASASGRSGLQDSSGGNWSVDTVEMFRTATKLSTRLAHPGQLPWLFRHLMRTIWSGRPGAAHLSVSSDMMNSPVPDASLPLPYRAASTAPDPAAVELLAQKLRRSRRPVILAGQGAKVSGAAGSLQQLAQSAGIPVATTLKGKGVFPEDHPWALGVFGLGGGPAAFDYLLSPEVDLLLVIGSGLGEAAANAFDSRLVTGRQVVQIDVDPLRLGAGCDLDQPIAGDADTVLRALLAELADAPTTPRVRDGVLTAAQDRLLARVPASALQKKDHAVLSASAVVSRMSERLPENTVLYTDNGNCLSWVGQHYRSRPGGQIHFSFNVASMGCSTGSAIGGKLAHPDRTVVAVTGDAAFAMSGMELHTAAELGLPVIWVVLNNGGNAMVLNIQDSIYGHGSRSMFDRPIDTAAIARGLGAQARTAADLESFTEALSEALESDGPFLIEVHVDPAEVPWALSTRITSLRSAFADLPASGW</sequence>
<dbReference type="Pfam" id="PF00205">
    <property type="entry name" value="TPP_enzyme_M"/>
    <property type="match status" value="1"/>
</dbReference>
<dbReference type="GO" id="GO:0009097">
    <property type="term" value="P:isoleucine biosynthetic process"/>
    <property type="evidence" value="ECO:0007669"/>
    <property type="project" value="TreeGrafter"/>
</dbReference>
<dbReference type="InterPro" id="IPR029035">
    <property type="entry name" value="DHS-like_NAD/FAD-binding_dom"/>
</dbReference>
<dbReference type="GO" id="GO:0003984">
    <property type="term" value="F:acetolactate synthase activity"/>
    <property type="evidence" value="ECO:0007669"/>
    <property type="project" value="TreeGrafter"/>
</dbReference>
<protein>
    <recommendedName>
        <fullName evidence="11">Thiamine pyrophosphate-binding protein</fullName>
    </recommendedName>
</protein>
<comment type="cofactor">
    <cofactor evidence="1">
        <name>thiamine diphosphate</name>
        <dbReference type="ChEBI" id="CHEBI:58937"/>
    </cofactor>
</comment>
<dbReference type="InterPro" id="IPR000399">
    <property type="entry name" value="TPP-bd_CS"/>
</dbReference>
<dbReference type="PROSITE" id="PS00187">
    <property type="entry name" value="TPP_ENZYMES"/>
    <property type="match status" value="1"/>
</dbReference>
<keyword evidence="10" id="KW-1185">Reference proteome</keyword>
<dbReference type="EMBL" id="CP020569">
    <property type="protein sequence ID" value="ARF53522.1"/>
    <property type="molecule type" value="Genomic_DNA"/>
</dbReference>
<dbReference type="InterPro" id="IPR011766">
    <property type="entry name" value="TPP_enzyme_TPP-bd"/>
</dbReference>
<reference evidence="9 10" key="1">
    <citation type="submission" date="2017-04" db="EMBL/GenBank/DDBJ databases">
        <title>Complete Genome Sequence of Streptomyces gilvosporeus F607, a Capable Producer of Natamycin.</title>
        <authorList>
            <person name="Zong G."/>
            <person name="Zhong C."/>
            <person name="Fu J."/>
            <person name="Qin R."/>
            <person name="Cao G."/>
        </authorList>
    </citation>
    <scope>NUCLEOTIDE SEQUENCE [LARGE SCALE GENOMIC DNA]</scope>
    <source>
        <strain evidence="9 10">F607</strain>
    </source>
</reference>
<evidence type="ECO:0008006" key="11">
    <source>
        <dbReference type="Google" id="ProtNLM"/>
    </source>
</evidence>
<dbReference type="Pfam" id="PF02776">
    <property type="entry name" value="TPP_enzyme_N"/>
    <property type="match status" value="1"/>
</dbReference>
<name>A0A1V0TLI9_9ACTN</name>
<evidence type="ECO:0000256" key="3">
    <source>
        <dbReference type="ARBA" id="ARBA00023052"/>
    </source>
</evidence>
<evidence type="ECO:0000313" key="10">
    <source>
        <dbReference type="Proteomes" id="UP000192726"/>
    </source>
</evidence>
<dbReference type="Proteomes" id="UP000192726">
    <property type="component" value="Chromosome"/>
</dbReference>
<gene>
    <name evidence="9" type="ORF">B1H19_04450</name>
</gene>
<accession>A0A1V0TLI9</accession>
<dbReference type="AlphaFoldDB" id="A0A1V0TLI9"/>
<evidence type="ECO:0000313" key="9">
    <source>
        <dbReference type="EMBL" id="ARF53522.1"/>
    </source>
</evidence>
<feature type="region of interest" description="Disordered" evidence="5">
    <location>
        <begin position="17"/>
        <end position="96"/>
    </location>
</feature>
<dbReference type="STRING" id="553510.B1H19_04450"/>
<comment type="similarity">
    <text evidence="2 4">Belongs to the TPP enzyme family.</text>
</comment>
<proteinExistence type="inferred from homology"/>
<dbReference type="GO" id="GO:0009099">
    <property type="term" value="P:L-valine biosynthetic process"/>
    <property type="evidence" value="ECO:0007669"/>
    <property type="project" value="TreeGrafter"/>
</dbReference>
<evidence type="ECO:0000259" key="8">
    <source>
        <dbReference type="Pfam" id="PF02776"/>
    </source>
</evidence>
<dbReference type="CDD" id="cd07035">
    <property type="entry name" value="TPP_PYR_POX_like"/>
    <property type="match status" value="1"/>
</dbReference>
<dbReference type="InterPro" id="IPR012001">
    <property type="entry name" value="Thiamin_PyroP_enz_TPP-bd_dom"/>
</dbReference>
<dbReference type="GO" id="GO:0000287">
    <property type="term" value="F:magnesium ion binding"/>
    <property type="evidence" value="ECO:0007669"/>
    <property type="project" value="InterPro"/>
</dbReference>
<dbReference type="Gene3D" id="3.40.50.1220">
    <property type="entry name" value="TPP-binding domain"/>
    <property type="match status" value="1"/>
</dbReference>
<evidence type="ECO:0000256" key="1">
    <source>
        <dbReference type="ARBA" id="ARBA00001964"/>
    </source>
</evidence>
<evidence type="ECO:0000259" key="6">
    <source>
        <dbReference type="Pfam" id="PF00205"/>
    </source>
</evidence>
<evidence type="ECO:0000256" key="4">
    <source>
        <dbReference type="RuleBase" id="RU362132"/>
    </source>
</evidence>
<dbReference type="SUPFAM" id="SSF52518">
    <property type="entry name" value="Thiamin diphosphate-binding fold (THDP-binding)"/>
    <property type="match status" value="2"/>
</dbReference>
<dbReference type="GO" id="GO:0005948">
    <property type="term" value="C:acetolactate synthase complex"/>
    <property type="evidence" value="ECO:0007669"/>
    <property type="project" value="TreeGrafter"/>
</dbReference>
<dbReference type="SUPFAM" id="SSF52467">
    <property type="entry name" value="DHS-like NAD/FAD-binding domain"/>
    <property type="match status" value="1"/>
</dbReference>
<dbReference type="KEGG" id="sgv:B1H19_04450"/>
<feature type="domain" description="Thiamine pyrophosphate enzyme N-terminal TPP-binding" evidence="8">
    <location>
        <begin position="145"/>
        <end position="254"/>
    </location>
</feature>
<evidence type="ECO:0000256" key="5">
    <source>
        <dbReference type="SAM" id="MobiDB-lite"/>
    </source>
</evidence>
<dbReference type="PANTHER" id="PTHR18968:SF13">
    <property type="entry name" value="ACETOLACTATE SYNTHASE CATALYTIC SUBUNIT, MITOCHONDRIAL"/>
    <property type="match status" value="1"/>
</dbReference>
<dbReference type="GO" id="GO:0050660">
    <property type="term" value="F:flavin adenine dinucleotide binding"/>
    <property type="evidence" value="ECO:0007669"/>
    <property type="project" value="TreeGrafter"/>
</dbReference>
<feature type="domain" description="Thiamine pyrophosphate enzyme TPP-binding" evidence="7">
    <location>
        <begin position="539"/>
        <end position="686"/>
    </location>
</feature>
<feature type="domain" description="Thiamine pyrophosphate enzyme central" evidence="6">
    <location>
        <begin position="338"/>
        <end position="475"/>
    </location>
</feature>
<dbReference type="InterPro" id="IPR045229">
    <property type="entry name" value="TPP_enz"/>
</dbReference>
<dbReference type="Gene3D" id="3.40.50.970">
    <property type="match status" value="2"/>
</dbReference>
<keyword evidence="3 4" id="KW-0786">Thiamine pyrophosphate</keyword>
<dbReference type="PANTHER" id="PTHR18968">
    <property type="entry name" value="THIAMINE PYROPHOSPHATE ENZYMES"/>
    <property type="match status" value="1"/>
</dbReference>